<dbReference type="EMBL" id="VIWX01000001">
    <property type="protein sequence ID" value="TWG08010.1"/>
    <property type="molecule type" value="Genomic_DNA"/>
</dbReference>
<dbReference type="InterPro" id="IPR024072">
    <property type="entry name" value="DHFR-like_dom_sf"/>
</dbReference>
<dbReference type="AlphaFoldDB" id="A0A561V8S8"/>
<evidence type="ECO:0000313" key="4">
    <source>
        <dbReference type="Proteomes" id="UP000316184"/>
    </source>
</evidence>
<feature type="compositionally biased region" description="Pro residues" evidence="1">
    <location>
        <begin position="1"/>
        <end position="13"/>
    </location>
</feature>
<keyword evidence="4" id="KW-1185">Reference proteome</keyword>
<feature type="region of interest" description="Disordered" evidence="1">
    <location>
        <begin position="1"/>
        <end position="32"/>
    </location>
</feature>
<comment type="caution">
    <text evidence="3">The sequence shown here is derived from an EMBL/GenBank/DDBJ whole genome shotgun (WGS) entry which is preliminary data.</text>
</comment>
<feature type="compositionally biased region" description="Basic and acidic residues" evidence="1">
    <location>
        <begin position="16"/>
        <end position="25"/>
    </location>
</feature>
<protein>
    <submittedName>
        <fullName evidence="3">Dihydrofolate reductase</fullName>
    </submittedName>
</protein>
<evidence type="ECO:0000259" key="2">
    <source>
        <dbReference type="Pfam" id="PF01872"/>
    </source>
</evidence>
<dbReference type="Gene3D" id="3.40.430.10">
    <property type="entry name" value="Dihydrofolate Reductase, subunit A"/>
    <property type="match status" value="1"/>
</dbReference>
<accession>A0A561V8S8</accession>
<dbReference type="SUPFAM" id="SSF53597">
    <property type="entry name" value="Dihydrofolate reductase-like"/>
    <property type="match status" value="1"/>
</dbReference>
<evidence type="ECO:0000256" key="1">
    <source>
        <dbReference type="SAM" id="MobiDB-lite"/>
    </source>
</evidence>
<name>A0A561V8S8_9PSEU</name>
<dbReference type="PANTHER" id="PTHR38011:SF2">
    <property type="entry name" value="BIFUNCTIONAL DEAMINASE-REDUCTASE DOMAIN PROTEIN"/>
    <property type="match status" value="1"/>
</dbReference>
<dbReference type="PANTHER" id="PTHR38011">
    <property type="entry name" value="DIHYDROFOLATE REDUCTASE FAMILY PROTEIN (AFU_ORTHOLOGUE AFUA_8G06820)"/>
    <property type="match status" value="1"/>
</dbReference>
<organism evidence="3 4">
    <name type="scientific">Saccharopolyspora dendranthemae</name>
    <dbReference type="NCBI Taxonomy" id="1181886"/>
    <lineage>
        <taxon>Bacteria</taxon>
        <taxon>Bacillati</taxon>
        <taxon>Actinomycetota</taxon>
        <taxon>Actinomycetes</taxon>
        <taxon>Pseudonocardiales</taxon>
        <taxon>Pseudonocardiaceae</taxon>
        <taxon>Saccharopolyspora</taxon>
    </lineage>
</organism>
<feature type="domain" description="Bacterial bifunctional deaminase-reductase C-terminal" evidence="2">
    <location>
        <begin position="40"/>
        <end position="223"/>
    </location>
</feature>
<dbReference type="InterPro" id="IPR002734">
    <property type="entry name" value="RibDG_C"/>
</dbReference>
<dbReference type="Proteomes" id="UP000316184">
    <property type="component" value="Unassembled WGS sequence"/>
</dbReference>
<dbReference type="GO" id="GO:0009231">
    <property type="term" value="P:riboflavin biosynthetic process"/>
    <property type="evidence" value="ECO:0007669"/>
    <property type="project" value="InterPro"/>
</dbReference>
<dbReference type="Pfam" id="PF01872">
    <property type="entry name" value="RibD_C"/>
    <property type="match status" value="1"/>
</dbReference>
<reference evidence="3 4" key="1">
    <citation type="submission" date="2019-06" db="EMBL/GenBank/DDBJ databases">
        <title>Sequencing the genomes of 1000 actinobacteria strains.</title>
        <authorList>
            <person name="Klenk H.-P."/>
        </authorList>
    </citation>
    <scope>NUCLEOTIDE SEQUENCE [LARGE SCALE GENOMIC DNA]</scope>
    <source>
        <strain evidence="3 4">DSM 46699</strain>
    </source>
</reference>
<dbReference type="GO" id="GO:0008703">
    <property type="term" value="F:5-amino-6-(5-phosphoribosylamino)uracil reductase activity"/>
    <property type="evidence" value="ECO:0007669"/>
    <property type="project" value="InterPro"/>
</dbReference>
<sequence length="240" mass="25965">MVALPPPAPPAPPRLTTDEFARREQSNPVTTTGKARMMKLSVTTFLSVDGVMQGPGGPDEDRTGGFERGGWLAPLFDDETGQFMDATFQRVDAFLLGRRTYDIFAAYWPKVDDPDNPIATKLNSLPKYVPSTTLVDPEWAGTTVLTGDVPAAVRDLKAGSGGELQVHGSGTLVRFLLANDLVDELTLITFPVIVGQGMRLFAEQGTDVELSLTENRTTSKGVTIRTYRTASRPDYGTVGD</sequence>
<evidence type="ECO:0000313" key="3">
    <source>
        <dbReference type="EMBL" id="TWG08010.1"/>
    </source>
</evidence>
<proteinExistence type="predicted"/>
<gene>
    <name evidence="3" type="ORF">FHU35_11629</name>
</gene>
<dbReference type="InterPro" id="IPR050765">
    <property type="entry name" value="Riboflavin_Biosynth_HTPR"/>
</dbReference>